<accession>A0A564UJC8</accession>
<dbReference type="Proteomes" id="UP000363661">
    <property type="component" value="Unassembled WGS sequence"/>
</dbReference>
<gene>
    <name evidence="2" type="ORF">RTSSTS7063_02559</name>
</gene>
<dbReference type="InterPro" id="IPR025668">
    <property type="entry name" value="Tnp_DDE_dom"/>
</dbReference>
<dbReference type="Pfam" id="PF13701">
    <property type="entry name" value="DDE_Tnp_1_4"/>
    <property type="match status" value="1"/>
</dbReference>
<evidence type="ECO:0000313" key="2">
    <source>
        <dbReference type="EMBL" id="VUX19674.1"/>
    </source>
</evidence>
<feature type="domain" description="Transposase DDE" evidence="1">
    <location>
        <begin position="6"/>
        <end position="129"/>
    </location>
</feature>
<protein>
    <recommendedName>
        <fullName evidence="1">Transposase DDE domain-containing protein</fullName>
    </recommendedName>
</protein>
<evidence type="ECO:0000313" key="3">
    <source>
        <dbReference type="Proteomes" id="UP000363661"/>
    </source>
</evidence>
<keyword evidence="3" id="KW-1185">Reference proteome</keyword>
<reference evidence="2 3" key="1">
    <citation type="submission" date="2019-07" db="EMBL/GenBank/DDBJ databases">
        <authorList>
            <person name="Hibberd C M."/>
            <person name="Gehrig L. J."/>
            <person name="Chang H.-W."/>
            <person name="Venkatesh S."/>
        </authorList>
    </citation>
    <scope>NUCLEOTIDE SEQUENCE [LARGE SCALE GENOMIC DNA]</scope>
    <source>
        <strain evidence="2">Ruminococcus_torques_SSTS_Bg7063</strain>
    </source>
</reference>
<sequence length="134" mass="16043">MVYMYTFIVTNMDSSPEYRIKFYCRRGMMENFIKESKLVFDFVSVSSHTQFVNANRLQVYAPGYNIFNWFRRLALSANMRKQCIDTVRVKLLMIATKVVRSVRYITFKLYSCFHYKSEFYETISNIGKLNVQLK</sequence>
<dbReference type="AlphaFoldDB" id="A0A564UJC8"/>
<name>A0A564UJC8_9FIRM</name>
<proteinExistence type="predicted"/>
<evidence type="ECO:0000259" key="1">
    <source>
        <dbReference type="Pfam" id="PF13701"/>
    </source>
</evidence>
<dbReference type="EMBL" id="CABHNA010000088">
    <property type="protein sequence ID" value="VUX19674.1"/>
    <property type="molecule type" value="Genomic_DNA"/>
</dbReference>
<organism evidence="2 3">
    <name type="scientific">[Ruminococcus] torques</name>
    <dbReference type="NCBI Taxonomy" id="33039"/>
    <lineage>
        <taxon>Bacteria</taxon>
        <taxon>Bacillati</taxon>
        <taxon>Bacillota</taxon>
        <taxon>Clostridia</taxon>
        <taxon>Lachnospirales</taxon>
        <taxon>Lachnospiraceae</taxon>
        <taxon>Mediterraneibacter</taxon>
    </lineage>
</organism>